<name>A0A0K6A2T0_ECOLX</name>
<gene>
    <name evidence="1" type="ORF">ExPECSC038_03109</name>
</gene>
<sequence>MADHLVFVRILFRFKLVVNPENFEFFVSLPYTTTKMTWVAFRVFTSMCNVVQPEQVCNFLCYVEVAELFYFG</sequence>
<evidence type="ECO:0000313" key="2">
    <source>
        <dbReference type="Proteomes" id="UP000300926"/>
    </source>
</evidence>
<protein>
    <submittedName>
        <fullName evidence="1">Uncharacterized protein</fullName>
    </submittedName>
</protein>
<dbReference type="Proteomes" id="UP000300926">
    <property type="component" value="Unassembled WGS sequence"/>
</dbReference>
<dbReference type="EMBL" id="BFIH01000049">
    <property type="protein sequence ID" value="GCO34218.1"/>
    <property type="molecule type" value="Genomic_DNA"/>
</dbReference>
<reference evidence="1 2" key="1">
    <citation type="submission" date="2018-04" db="EMBL/GenBank/DDBJ databases">
        <title>Large scale genomics of bovine and human commensal E. coli to reveal the emerging process of EHEC.</title>
        <authorList>
            <person name="Arimizu Y."/>
            <person name="Ogura Y."/>
        </authorList>
    </citation>
    <scope>NUCLEOTIDE SEQUENCE [LARGE SCALE GENOMIC DNA]</scope>
    <source>
        <strain evidence="1 2">ECSC038</strain>
    </source>
</reference>
<proteinExistence type="predicted"/>
<dbReference type="AlphaFoldDB" id="A0A0K6A2T0"/>
<comment type="caution">
    <text evidence="1">The sequence shown here is derived from an EMBL/GenBank/DDBJ whole genome shotgun (WGS) entry which is preliminary data.</text>
</comment>
<accession>A0A0K6A2T0</accession>
<evidence type="ECO:0000313" key="1">
    <source>
        <dbReference type="EMBL" id="GCO34218.1"/>
    </source>
</evidence>
<organism evidence="1 2">
    <name type="scientific">Escherichia coli</name>
    <dbReference type="NCBI Taxonomy" id="562"/>
    <lineage>
        <taxon>Bacteria</taxon>
        <taxon>Pseudomonadati</taxon>
        <taxon>Pseudomonadota</taxon>
        <taxon>Gammaproteobacteria</taxon>
        <taxon>Enterobacterales</taxon>
        <taxon>Enterobacteriaceae</taxon>
        <taxon>Escherichia</taxon>
    </lineage>
</organism>